<feature type="region of interest" description="Disordered" evidence="5">
    <location>
        <begin position="139"/>
        <end position="161"/>
    </location>
</feature>
<dbReference type="InterPro" id="IPR026109">
    <property type="entry name" value="GKAP1"/>
</dbReference>
<reference evidence="6 7" key="1">
    <citation type="journal article" date="2022" name="Nat. Ecol. Evol.">
        <title>A masculinizing supergene underlies an exaggerated male reproductive morph in a spider.</title>
        <authorList>
            <person name="Hendrickx F."/>
            <person name="De Corte Z."/>
            <person name="Sonet G."/>
            <person name="Van Belleghem S.M."/>
            <person name="Kostlbacher S."/>
            <person name="Vangestel C."/>
        </authorList>
    </citation>
    <scope>NUCLEOTIDE SEQUENCE [LARGE SCALE GENOMIC DNA]</scope>
    <source>
        <strain evidence="6">W744_W776</strain>
    </source>
</reference>
<dbReference type="AlphaFoldDB" id="A0AAV6UE86"/>
<dbReference type="GO" id="GO:0007165">
    <property type="term" value="P:signal transduction"/>
    <property type="evidence" value="ECO:0007669"/>
    <property type="project" value="InterPro"/>
</dbReference>
<comment type="caution">
    <text evidence="6">The sequence shown here is derived from an EMBL/GenBank/DDBJ whole genome shotgun (WGS) entry which is preliminary data.</text>
</comment>
<keyword evidence="7" id="KW-1185">Reference proteome</keyword>
<evidence type="ECO:0000313" key="7">
    <source>
        <dbReference type="Proteomes" id="UP000827092"/>
    </source>
</evidence>
<dbReference type="EMBL" id="JAFNEN010000451">
    <property type="protein sequence ID" value="KAG8182715.1"/>
    <property type="molecule type" value="Genomic_DNA"/>
</dbReference>
<feature type="region of interest" description="Disordered" evidence="5">
    <location>
        <begin position="18"/>
        <end position="97"/>
    </location>
</feature>
<feature type="compositionally biased region" description="Low complexity" evidence="5">
    <location>
        <begin position="32"/>
        <end position="49"/>
    </location>
</feature>
<feature type="region of interest" description="Disordered" evidence="5">
    <location>
        <begin position="316"/>
        <end position="344"/>
    </location>
</feature>
<accession>A0AAV6UE86</accession>
<dbReference type="PRINTS" id="PR02083">
    <property type="entry name" value="GKINASEAP1"/>
</dbReference>
<evidence type="ECO:0000313" key="6">
    <source>
        <dbReference type="EMBL" id="KAG8182715.1"/>
    </source>
</evidence>
<organism evidence="6 7">
    <name type="scientific">Oedothorax gibbosus</name>
    <dbReference type="NCBI Taxonomy" id="931172"/>
    <lineage>
        <taxon>Eukaryota</taxon>
        <taxon>Metazoa</taxon>
        <taxon>Ecdysozoa</taxon>
        <taxon>Arthropoda</taxon>
        <taxon>Chelicerata</taxon>
        <taxon>Arachnida</taxon>
        <taxon>Araneae</taxon>
        <taxon>Araneomorphae</taxon>
        <taxon>Entelegynae</taxon>
        <taxon>Araneoidea</taxon>
        <taxon>Linyphiidae</taxon>
        <taxon>Erigoninae</taxon>
        <taxon>Oedothorax</taxon>
    </lineage>
</organism>
<dbReference type="GO" id="GO:0005794">
    <property type="term" value="C:Golgi apparatus"/>
    <property type="evidence" value="ECO:0007669"/>
    <property type="project" value="UniProtKB-SubCell"/>
</dbReference>
<comment type="subcellular location">
    <subcellularLocation>
        <location evidence="1">Golgi apparatus</location>
    </subcellularLocation>
</comment>
<evidence type="ECO:0008006" key="8">
    <source>
        <dbReference type="Google" id="ProtNLM"/>
    </source>
</evidence>
<evidence type="ECO:0000256" key="3">
    <source>
        <dbReference type="ARBA" id="ARBA00023034"/>
    </source>
</evidence>
<dbReference type="SUPFAM" id="SSF90257">
    <property type="entry name" value="Myosin rod fragments"/>
    <property type="match status" value="1"/>
</dbReference>
<proteinExistence type="inferred from homology"/>
<gene>
    <name evidence="6" type="ORF">JTE90_026168</name>
</gene>
<evidence type="ECO:0000256" key="4">
    <source>
        <dbReference type="ARBA" id="ARBA00023054"/>
    </source>
</evidence>
<evidence type="ECO:0000256" key="2">
    <source>
        <dbReference type="ARBA" id="ARBA00006662"/>
    </source>
</evidence>
<protein>
    <recommendedName>
        <fullName evidence="8">G kinase-anchoring protein 1</fullName>
    </recommendedName>
</protein>
<keyword evidence="3" id="KW-0333">Golgi apparatus</keyword>
<evidence type="ECO:0000256" key="1">
    <source>
        <dbReference type="ARBA" id="ARBA00004555"/>
    </source>
</evidence>
<comment type="similarity">
    <text evidence="2">Belongs to the GKAP1 family.</text>
</comment>
<keyword evidence="4" id="KW-0175">Coiled coil</keyword>
<sequence>MAVACTSRFACLKLEDDEFCDSGNKTNSSAVQNGNQAGKNKANGKPGANDLKSKAKKKKKTSNEIAELQSLAFGNGRPKHKSSHGGKPVQASQKQWEEWKQKDTEFVSETYEQDLQEALLLSKIDYEEKKDVYDAIQKETEHTKLGLSKKKKKNQQKKDKGVMSLDEFNSLDTADIDAGNFHKGYNDLDDFDLPPKPAPVDCTNFFEKIEEDAEKIITKEQRQDRNKVVDPVKESARFLQYKEDLRKKDEEIAALNEKVTKLKEELKNVKSRNKKLYGILESGEMREKAEILVQIDQLISVKDELNEQLSEYHTALEQEKSKNHALQTELKKYQGNKKQRTESK</sequence>
<dbReference type="PANTHER" id="PTHR14899:SF0">
    <property type="entry name" value="G KINASE-ANCHORING PROTEIN 1"/>
    <property type="match status" value="1"/>
</dbReference>
<name>A0AAV6UE86_9ARAC</name>
<dbReference type="PANTHER" id="PTHR14899">
    <property type="entry name" value="G KINASE ANCHORING PROTEIN 1"/>
    <property type="match status" value="1"/>
</dbReference>
<dbReference type="Proteomes" id="UP000827092">
    <property type="component" value="Unassembled WGS sequence"/>
</dbReference>
<evidence type="ECO:0000256" key="5">
    <source>
        <dbReference type="SAM" id="MobiDB-lite"/>
    </source>
</evidence>